<evidence type="ECO:0000313" key="2">
    <source>
        <dbReference type="Proteomes" id="UP000326354"/>
    </source>
</evidence>
<dbReference type="KEGG" id="uam:UABAM_00093"/>
<gene>
    <name evidence="1" type="ORF">UABAM_00093</name>
</gene>
<keyword evidence="2" id="KW-1185">Reference proteome</keyword>
<reference evidence="1 2" key="1">
    <citation type="submission" date="2019-08" db="EMBL/GenBank/DDBJ databases">
        <title>Complete genome sequence of Candidatus Uab amorphum.</title>
        <authorList>
            <person name="Shiratori T."/>
            <person name="Suzuki S."/>
            <person name="Kakizawa Y."/>
            <person name="Ishida K."/>
        </authorList>
    </citation>
    <scope>NUCLEOTIDE SEQUENCE [LARGE SCALE GENOMIC DNA]</scope>
    <source>
        <strain evidence="1 2">SRT547</strain>
    </source>
</reference>
<evidence type="ECO:0000313" key="1">
    <source>
        <dbReference type="EMBL" id="BBM81754.1"/>
    </source>
</evidence>
<dbReference type="EMBL" id="AP019860">
    <property type="protein sequence ID" value="BBM81754.1"/>
    <property type="molecule type" value="Genomic_DNA"/>
</dbReference>
<accession>A0A5S9F1W5</accession>
<protein>
    <submittedName>
        <fullName evidence="1">Uncharacterized protein</fullName>
    </submittedName>
</protein>
<dbReference type="RefSeq" id="WP_151966022.1">
    <property type="nucleotide sequence ID" value="NZ_AP019860.1"/>
</dbReference>
<dbReference type="AlphaFoldDB" id="A0A5S9F1W5"/>
<proteinExistence type="predicted"/>
<dbReference type="Proteomes" id="UP000326354">
    <property type="component" value="Chromosome"/>
</dbReference>
<name>A0A5S9F1W5_UABAM</name>
<sequence length="391" mass="43752">MKFYCILVALILSIYAEEMIDTDIGADGTLPATFSDADVSRVDNTTGFKWAWEMPLYATTHERLQGKPWLEAANLWELSGSATHRREHDDQDNYYLVGYASFRPLVYDFGSGSLAFGVSMIGRAVSIDDFDPKVVNANLGGLNIVATVENNETEAFQYTVNFSTLLSLPDAGFQMIVDLGYGYSRLRQTIDPITADIGGNLVQIIDYQYEQRDRGFFAGINFLKSFDRPYLDYIRLFVYGAYRDLTTRRASTGNVTLNGIDLTGRGFNLELPAPVIGLVLDPQVTDESNLSFAAYQLYVRLFTIPTPVSEQRGISVSFFNQMVYTSFELLGENFHGVQMKWGTQIGIFDAVNVRLAFVDETNTNDNNDRVDGWEVSVSVQISALIRAALQQ</sequence>
<organism evidence="1 2">
    <name type="scientific">Uabimicrobium amorphum</name>
    <dbReference type="NCBI Taxonomy" id="2596890"/>
    <lineage>
        <taxon>Bacteria</taxon>
        <taxon>Pseudomonadati</taxon>
        <taxon>Planctomycetota</taxon>
        <taxon>Candidatus Uabimicrobiia</taxon>
        <taxon>Candidatus Uabimicrobiales</taxon>
        <taxon>Candidatus Uabimicrobiaceae</taxon>
        <taxon>Candidatus Uabimicrobium</taxon>
    </lineage>
</organism>